<sequence length="225" mass="25747">MGNPGYAYKLGEKRLERSPMERDLGIWVDGKLNMSQRCALAAKRANHVLGCIKHSIAGQLSEVIVPTLHCTGTAPPQVLCTVLRCLNIRRESSYECVQKRATKMVKGLEGKTYEEWLRSLGLFSLEKRRLRGDLIKIYTFLKRKQQRGCANLFYLVTSNGTHGNGMKLHQGKFILNIRKRLSTERVSENPPAKLRILTMGLTYQIHLKRNQEEDERGEYSDLFIP</sequence>
<evidence type="ECO:0000313" key="2">
    <source>
        <dbReference type="Proteomes" id="UP000233556"/>
    </source>
</evidence>
<reference evidence="2" key="1">
    <citation type="submission" date="2017-11" db="EMBL/GenBank/DDBJ databases">
        <authorList>
            <person name="Lima N.C."/>
            <person name="Parody-Merino A.M."/>
            <person name="Battley P.F."/>
            <person name="Fidler A.E."/>
            <person name="Prosdocimi F."/>
        </authorList>
    </citation>
    <scope>NUCLEOTIDE SEQUENCE [LARGE SCALE GENOMIC DNA]</scope>
</reference>
<dbReference type="EMBL" id="KZ510262">
    <property type="protein sequence ID" value="PKU33283.1"/>
    <property type="molecule type" value="Genomic_DNA"/>
</dbReference>
<dbReference type="PANTHER" id="PTHR33332">
    <property type="entry name" value="REVERSE TRANSCRIPTASE DOMAIN-CONTAINING PROTEIN"/>
    <property type="match status" value="1"/>
</dbReference>
<dbReference type="Proteomes" id="UP000233556">
    <property type="component" value="Unassembled WGS sequence"/>
</dbReference>
<proteinExistence type="predicted"/>
<evidence type="ECO:0000313" key="1">
    <source>
        <dbReference type="EMBL" id="PKU33283.1"/>
    </source>
</evidence>
<dbReference type="AlphaFoldDB" id="A0A2I0THK9"/>
<organism evidence="1 2">
    <name type="scientific">Limosa lapponica baueri</name>
    <dbReference type="NCBI Taxonomy" id="1758121"/>
    <lineage>
        <taxon>Eukaryota</taxon>
        <taxon>Metazoa</taxon>
        <taxon>Chordata</taxon>
        <taxon>Craniata</taxon>
        <taxon>Vertebrata</taxon>
        <taxon>Euteleostomi</taxon>
        <taxon>Archelosauria</taxon>
        <taxon>Archosauria</taxon>
        <taxon>Dinosauria</taxon>
        <taxon>Saurischia</taxon>
        <taxon>Theropoda</taxon>
        <taxon>Coelurosauria</taxon>
        <taxon>Aves</taxon>
        <taxon>Neognathae</taxon>
        <taxon>Neoaves</taxon>
        <taxon>Charadriiformes</taxon>
        <taxon>Scolopacidae</taxon>
        <taxon>Limosa</taxon>
    </lineage>
</organism>
<protein>
    <recommendedName>
        <fullName evidence="3">Rna-directed dna polymerase from mobile element jockey-like</fullName>
    </recommendedName>
</protein>
<dbReference type="OrthoDB" id="419189at2759"/>
<gene>
    <name evidence="1" type="ORF">llap_16413</name>
</gene>
<evidence type="ECO:0008006" key="3">
    <source>
        <dbReference type="Google" id="ProtNLM"/>
    </source>
</evidence>
<reference evidence="2" key="2">
    <citation type="submission" date="2017-12" db="EMBL/GenBank/DDBJ databases">
        <title>Genome sequence of the Bar-tailed Godwit (Limosa lapponica baueri).</title>
        <authorList>
            <person name="Lima N.C.B."/>
            <person name="Parody-Merino A.M."/>
            <person name="Battley P.F."/>
            <person name="Fidler A.E."/>
            <person name="Prosdocimi F."/>
        </authorList>
    </citation>
    <scope>NUCLEOTIDE SEQUENCE [LARGE SCALE GENOMIC DNA]</scope>
</reference>
<keyword evidence="2" id="KW-1185">Reference proteome</keyword>
<name>A0A2I0THK9_LIMLA</name>
<accession>A0A2I0THK9</accession>